<dbReference type="Gene3D" id="3.30.70.100">
    <property type="match status" value="1"/>
</dbReference>
<feature type="domain" description="NIPSNAP" evidence="1">
    <location>
        <begin position="9"/>
        <end position="97"/>
    </location>
</feature>
<dbReference type="EMBL" id="BAABGU010000074">
    <property type="protein sequence ID" value="GAA4581069.1"/>
    <property type="molecule type" value="Genomic_DNA"/>
</dbReference>
<comment type="caution">
    <text evidence="2">The sequence shown here is derived from an EMBL/GenBank/DDBJ whole genome shotgun (WGS) entry which is preliminary data.</text>
</comment>
<gene>
    <name evidence="2" type="ORF">GCM10023176_61470</name>
</gene>
<organism evidence="2 3">
    <name type="scientific">Micromonospora coerulea</name>
    <dbReference type="NCBI Taxonomy" id="47856"/>
    <lineage>
        <taxon>Bacteria</taxon>
        <taxon>Bacillati</taxon>
        <taxon>Actinomycetota</taxon>
        <taxon>Actinomycetes</taxon>
        <taxon>Micromonosporales</taxon>
        <taxon>Micromonosporaceae</taxon>
        <taxon>Micromonospora</taxon>
    </lineage>
</organism>
<name>A0ABP8T627_9ACTN</name>
<accession>A0ABP8T627</accession>
<dbReference type="SUPFAM" id="SSF54909">
    <property type="entry name" value="Dimeric alpha+beta barrel"/>
    <property type="match status" value="1"/>
</dbReference>
<dbReference type="RefSeq" id="WP_346125401.1">
    <property type="nucleotide sequence ID" value="NZ_BAABGU010000074.1"/>
</dbReference>
<dbReference type="InterPro" id="IPR011008">
    <property type="entry name" value="Dimeric_a/b-barrel"/>
</dbReference>
<dbReference type="Pfam" id="PF07978">
    <property type="entry name" value="NIPSNAP"/>
    <property type="match status" value="1"/>
</dbReference>
<proteinExistence type="predicted"/>
<evidence type="ECO:0000259" key="1">
    <source>
        <dbReference type="Pfam" id="PF07978"/>
    </source>
</evidence>
<keyword evidence="3" id="KW-1185">Reference proteome</keyword>
<reference evidence="3" key="1">
    <citation type="journal article" date="2019" name="Int. J. Syst. Evol. Microbiol.">
        <title>The Global Catalogue of Microorganisms (GCM) 10K type strain sequencing project: providing services to taxonomists for standard genome sequencing and annotation.</title>
        <authorList>
            <consortium name="The Broad Institute Genomics Platform"/>
            <consortium name="The Broad Institute Genome Sequencing Center for Infectious Disease"/>
            <person name="Wu L."/>
            <person name="Ma J."/>
        </authorList>
    </citation>
    <scope>NUCLEOTIDE SEQUENCE [LARGE SCALE GENOMIC DNA]</scope>
    <source>
        <strain evidence="3">JCM 3175</strain>
    </source>
</reference>
<dbReference type="Proteomes" id="UP001500307">
    <property type="component" value="Unassembled WGS sequence"/>
</dbReference>
<evidence type="ECO:0000313" key="2">
    <source>
        <dbReference type="EMBL" id="GAA4581069.1"/>
    </source>
</evidence>
<sequence length="245" mass="28162">MNDVRYPIVELRQYTLHPGQRDVLINLFDREFVETQEAAGMAVIAQFRDLDDPERFVWLRGFEDMPCRAEALGRFYGGPAWKTHKDQANATMFDSDNVLLLRPVTARTGFPPPTDVRPPFGHPTPPPSVVLATLYYRDRPFDRAFIDFFDGQIRPVLIETGAAPPLACLQSEHAENTFPALPVRIGENVFVWFAQFPSRADLDNHLYRVERSDHWRDYVQPTLSTMLTRPPQQLRLAPTARSLLR</sequence>
<evidence type="ECO:0000313" key="3">
    <source>
        <dbReference type="Proteomes" id="UP001500307"/>
    </source>
</evidence>
<protein>
    <submittedName>
        <fullName evidence="2">NIPSNAP family protein</fullName>
    </submittedName>
</protein>
<dbReference type="InterPro" id="IPR012577">
    <property type="entry name" value="NIPSNAP"/>
</dbReference>